<dbReference type="Pfam" id="PF00294">
    <property type="entry name" value="PfkB"/>
    <property type="match status" value="1"/>
</dbReference>
<evidence type="ECO:0000256" key="2">
    <source>
        <dbReference type="ARBA" id="ARBA00022679"/>
    </source>
</evidence>
<proteinExistence type="inferred from homology"/>
<evidence type="ECO:0000259" key="6">
    <source>
        <dbReference type="Pfam" id="PF00294"/>
    </source>
</evidence>
<comment type="similarity">
    <text evidence="1">Belongs to the carbohydrate kinase PfkB family.</text>
</comment>
<keyword evidence="3" id="KW-0547">Nucleotide-binding</keyword>
<evidence type="ECO:0000256" key="4">
    <source>
        <dbReference type="ARBA" id="ARBA00022777"/>
    </source>
</evidence>
<dbReference type="Proteomes" id="UP000504607">
    <property type="component" value="Chromosome 4"/>
</dbReference>
<gene>
    <name evidence="8" type="primary">LOC105043531</name>
</gene>
<name>A0A6J0PJH1_ELAGV</name>
<dbReference type="InParanoid" id="A0A6J0PJH1"/>
<dbReference type="GeneID" id="105043531"/>
<keyword evidence="4" id="KW-0418">Kinase</keyword>
<dbReference type="GO" id="GO:0006000">
    <property type="term" value="P:fructose metabolic process"/>
    <property type="evidence" value="ECO:0007669"/>
    <property type="project" value="TreeGrafter"/>
</dbReference>
<organism evidence="7 8">
    <name type="scientific">Elaeis guineensis var. tenera</name>
    <name type="common">Oil palm</name>
    <dbReference type="NCBI Taxonomy" id="51953"/>
    <lineage>
        <taxon>Eukaryota</taxon>
        <taxon>Viridiplantae</taxon>
        <taxon>Streptophyta</taxon>
        <taxon>Embryophyta</taxon>
        <taxon>Tracheophyta</taxon>
        <taxon>Spermatophyta</taxon>
        <taxon>Magnoliopsida</taxon>
        <taxon>Liliopsida</taxon>
        <taxon>Arecaceae</taxon>
        <taxon>Arecoideae</taxon>
        <taxon>Cocoseae</taxon>
        <taxon>Elaeidinae</taxon>
        <taxon>Elaeis</taxon>
    </lineage>
</organism>
<dbReference type="SUPFAM" id="SSF53613">
    <property type="entry name" value="Ribokinase-like"/>
    <property type="match status" value="1"/>
</dbReference>
<keyword evidence="2" id="KW-0808">Transferase</keyword>
<dbReference type="AlphaFoldDB" id="A0A6J0PJH1"/>
<dbReference type="InterPro" id="IPR029056">
    <property type="entry name" value="Ribokinase-like"/>
</dbReference>
<feature type="domain" description="Carbohydrate kinase PfkB" evidence="6">
    <location>
        <begin position="13"/>
        <end position="177"/>
    </location>
</feature>
<keyword evidence="5" id="KW-0067">ATP-binding</keyword>
<dbReference type="KEGG" id="egu:105043531"/>
<dbReference type="Gene3D" id="3.40.1190.20">
    <property type="match status" value="1"/>
</dbReference>
<dbReference type="PANTHER" id="PTHR43085:SF1">
    <property type="entry name" value="PSEUDOURIDINE KINASE-RELATED"/>
    <property type="match status" value="1"/>
</dbReference>
<dbReference type="PANTHER" id="PTHR43085">
    <property type="entry name" value="HEXOKINASE FAMILY MEMBER"/>
    <property type="match status" value="1"/>
</dbReference>
<sequence>MLSSCFGHFLLQVSVFHRGSISLIEEPCISTHLAALKIAKESGCILSYDPNLRLPLWPSADAARQGIMSIWNQADIIKVSEEEISYLTGGDPYDDDAVYKKPFHPNLRLLVTEGQEGCRYYTKKFNSKVKAIKVKCVDTTGAGDAFDEKNLREGLMFANACRALTVTERGAIPALPTRDAVLDFLPKASEQPHCFCMMC</sequence>
<protein>
    <submittedName>
        <fullName evidence="8">Probable fructokinase-7</fullName>
    </submittedName>
</protein>
<dbReference type="GO" id="GO:0005524">
    <property type="term" value="F:ATP binding"/>
    <property type="evidence" value="ECO:0007669"/>
    <property type="project" value="UniProtKB-KW"/>
</dbReference>
<evidence type="ECO:0000313" key="8">
    <source>
        <dbReference type="RefSeq" id="XP_019705802.1"/>
    </source>
</evidence>
<evidence type="ECO:0000256" key="3">
    <source>
        <dbReference type="ARBA" id="ARBA00022741"/>
    </source>
</evidence>
<dbReference type="GO" id="GO:0005829">
    <property type="term" value="C:cytosol"/>
    <property type="evidence" value="ECO:0007669"/>
    <property type="project" value="TreeGrafter"/>
</dbReference>
<dbReference type="InterPro" id="IPR050306">
    <property type="entry name" value="PfkB_Carbo_kinase"/>
</dbReference>
<dbReference type="OrthoDB" id="415590at2759"/>
<dbReference type="RefSeq" id="XP_019705802.1">
    <property type="nucleotide sequence ID" value="XM_019850243.2"/>
</dbReference>
<evidence type="ECO:0000313" key="7">
    <source>
        <dbReference type="Proteomes" id="UP000504607"/>
    </source>
</evidence>
<evidence type="ECO:0000256" key="1">
    <source>
        <dbReference type="ARBA" id="ARBA00010688"/>
    </source>
</evidence>
<keyword evidence="7" id="KW-1185">Reference proteome</keyword>
<accession>A0A6J0PJH1</accession>
<dbReference type="InterPro" id="IPR011611">
    <property type="entry name" value="PfkB_dom"/>
</dbReference>
<reference evidence="8" key="1">
    <citation type="submission" date="2025-08" db="UniProtKB">
        <authorList>
            <consortium name="RefSeq"/>
        </authorList>
    </citation>
    <scope>IDENTIFICATION</scope>
</reference>
<evidence type="ECO:0000256" key="5">
    <source>
        <dbReference type="ARBA" id="ARBA00022840"/>
    </source>
</evidence>
<dbReference type="GO" id="GO:0008865">
    <property type="term" value="F:fructokinase activity"/>
    <property type="evidence" value="ECO:0007669"/>
    <property type="project" value="TreeGrafter"/>
</dbReference>